<feature type="domain" description="FAD/NAD(P)-binding" evidence="16">
    <location>
        <begin position="5"/>
        <end position="323"/>
    </location>
</feature>
<sequence>MRMRYDLVVVGGGPGGYAAAIRASQLGLRTALVERYAVGGTCLNRGCIPTKTLLHSAHLYREMLTCQSFGLQAEGVRFDYGAMSARKDEVTGQLRSGVEGLLKGNKVELLRGSARVEEPGKVRVGEEVLESRHILIATGAVPAKPPVPGLDLPGVVTSDELLADGRLYPRLTIVGGGVIGMEFACLCSALGTEVTVIEAMDRILPTLDRELGQNLAMLLKKRGGRVHTGAVVERVERQGETLTCTFTAKGKAETAQSDAVLVATGRRPNTAGLFSPRLEDALGLDRGGIPVNLHFSTRVAGICAIGDVVKGNIQLAHVASAQGINAVSRMAGLRPPMRLEAVPACVYTDPEIACVGSTEAECKENGIPYKTGKYLMSGNGRTVIARGERGFIKVVYHAESGAVLGAQLMCERATDLIGEFTLAVAEGRTVERMAQLIRPHPTFGEGISEAAESCLGLAIHQLNR</sequence>
<dbReference type="GO" id="GO:0005737">
    <property type="term" value="C:cytoplasm"/>
    <property type="evidence" value="ECO:0007669"/>
    <property type="project" value="UniProtKB-ARBA"/>
</dbReference>
<comment type="caution">
    <text evidence="17">The sequence shown here is derived from an EMBL/GenBank/DDBJ whole genome shotgun (WGS) entry which is preliminary data.</text>
</comment>
<dbReference type="Proteomes" id="UP001204562">
    <property type="component" value="Unassembled WGS sequence"/>
</dbReference>
<dbReference type="PIRSF" id="PIRSF000350">
    <property type="entry name" value="Mercury_reductase_MerA"/>
    <property type="match status" value="1"/>
</dbReference>
<feature type="binding site" evidence="12">
    <location>
        <begin position="175"/>
        <end position="182"/>
    </location>
    <ligand>
        <name>NAD(+)</name>
        <dbReference type="ChEBI" id="CHEBI:57540"/>
    </ligand>
</feature>
<feature type="active site" description="Proton acceptor" evidence="11">
    <location>
        <position position="440"/>
    </location>
</feature>
<dbReference type="InterPro" id="IPR004099">
    <property type="entry name" value="Pyr_nucl-diS_OxRdtase_dimer"/>
</dbReference>
<dbReference type="Gene3D" id="3.30.390.30">
    <property type="match status" value="1"/>
</dbReference>
<evidence type="ECO:0000259" key="16">
    <source>
        <dbReference type="Pfam" id="PF07992"/>
    </source>
</evidence>
<feature type="binding site" evidence="12">
    <location>
        <position position="51"/>
    </location>
    <ligand>
        <name>FAD</name>
        <dbReference type="ChEBI" id="CHEBI:57692"/>
    </ligand>
</feature>
<comment type="similarity">
    <text evidence="1 14">Belongs to the class-I pyridine nucleotide-disulfide oxidoreductase family.</text>
</comment>
<feature type="binding site" evidence="12">
    <location>
        <position position="198"/>
    </location>
    <ligand>
        <name>NAD(+)</name>
        <dbReference type="ChEBI" id="CHEBI:57540"/>
    </ligand>
</feature>
<dbReference type="PRINTS" id="PR00368">
    <property type="entry name" value="FADPNR"/>
</dbReference>
<evidence type="ECO:0000256" key="12">
    <source>
        <dbReference type="PIRSR" id="PIRSR000350-3"/>
    </source>
</evidence>
<dbReference type="FunFam" id="3.30.390.30:FF:000001">
    <property type="entry name" value="Dihydrolipoyl dehydrogenase"/>
    <property type="match status" value="1"/>
</dbReference>
<evidence type="ECO:0000256" key="8">
    <source>
        <dbReference type="ARBA" id="ARBA00023157"/>
    </source>
</evidence>
<dbReference type="InterPro" id="IPR016156">
    <property type="entry name" value="FAD/NAD-linked_Rdtase_dimer_sf"/>
</dbReference>
<comment type="cofactor">
    <cofactor evidence="12 14">
        <name>FAD</name>
        <dbReference type="ChEBI" id="CHEBI:57692"/>
    </cofactor>
    <text evidence="12 14">Binds 1 FAD per subunit.</text>
</comment>
<evidence type="ECO:0000256" key="7">
    <source>
        <dbReference type="ARBA" id="ARBA00023027"/>
    </source>
</evidence>
<evidence type="ECO:0000256" key="13">
    <source>
        <dbReference type="PIRSR" id="PIRSR000350-4"/>
    </source>
</evidence>
<feature type="domain" description="Pyridine nucleotide-disulphide oxidoreductase dimerisation" evidence="15">
    <location>
        <begin position="342"/>
        <end position="451"/>
    </location>
</feature>
<dbReference type="PROSITE" id="PS00076">
    <property type="entry name" value="PYRIDINE_REDOX_1"/>
    <property type="match status" value="1"/>
</dbReference>
<comment type="miscellaneous">
    <text evidence="14">The active site is a redox-active disulfide bond.</text>
</comment>
<feature type="binding site" evidence="12">
    <location>
        <position position="307"/>
    </location>
    <ligand>
        <name>FAD</name>
        <dbReference type="ChEBI" id="CHEBI:57692"/>
    </ligand>
</feature>
<name>A0AAW5JSU1_9FIRM</name>
<dbReference type="SUPFAM" id="SSF55424">
    <property type="entry name" value="FAD/NAD-linked reductases, dimerisation (C-terminal) domain"/>
    <property type="match status" value="1"/>
</dbReference>
<dbReference type="PRINTS" id="PR00411">
    <property type="entry name" value="PNDRDTASEI"/>
</dbReference>
<dbReference type="PANTHER" id="PTHR22912:SF151">
    <property type="entry name" value="DIHYDROLIPOYL DEHYDROGENASE, MITOCHONDRIAL"/>
    <property type="match status" value="1"/>
</dbReference>
<dbReference type="AlphaFoldDB" id="A0AAW5JSU1"/>
<dbReference type="InterPro" id="IPR001100">
    <property type="entry name" value="Pyr_nuc-diS_OxRdtase"/>
</dbReference>
<dbReference type="InterPro" id="IPR036188">
    <property type="entry name" value="FAD/NAD-bd_sf"/>
</dbReference>
<dbReference type="SUPFAM" id="SSF51905">
    <property type="entry name" value="FAD/NAD(P)-binding domain"/>
    <property type="match status" value="1"/>
</dbReference>
<keyword evidence="6 14" id="KW-0560">Oxidoreductase</keyword>
<evidence type="ECO:0000256" key="6">
    <source>
        <dbReference type="ARBA" id="ARBA00023002"/>
    </source>
</evidence>
<dbReference type="InterPro" id="IPR050151">
    <property type="entry name" value="Class-I_Pyr_Nuc-Dis_Oxidored"/>
</dbReference>
<dbReference type="InterPro" id="IPR012999">
    <property type="entry name" value="Pyr_OxRdtase_I_AS"/>
</dbReference>
<dbReference type="EMBL" id="JANFYS010000015">
    <property type="protein sequence ID" value="MCQ4770464.1"/>
    <property type="molecule type" value="Genomic_DNA"/>
</dbReference>
<evidence type="ECO:0000313" key="18">
    <source>
        <dbReference type="Proteomes" id="UP001204562"/>
    </source>
</evidence>
<feature type="disulfide bond" description="Redox-active" evidence="13">
    <location>
        <begin position="42"/>
        <end position="47"/>
    </location>
</feature>
<evidence type="ECO:0000256" key="11">
    <source>
        <dbReference type="PIRSR" id="PIRSR000350-2"/>
    </source>
</evidence>
<dbReference type="Pfam" id="PF02852">
    <property type="entry name" value="Pyr_redox_dim"/>
    <property type="match status" value="1"/>
</dbReference>
<dbReference type="NCBIfam" id="TIGR01350">
    <property type="entry name" value="lipoamide_DH"/>
    <property type="match status" value="1"/>
</dbReference>
<dbReference type="Pfam" id="PF07992">
    <property type="entry name" value="Pyr_redox_2"/>
    <property type="match status" value="1"/>
</dbReference>
<evidence type="ECO:0000259" key="15">
    <source>
        <dbReference type="Pfam" id="PF02852"/>
    </source>
</evidence>
<feature type="binding site" evidence="12">
    <location>
        <position position="265"/>
    </location>
    <ligand>
        <name>NAD(+)</name>
        <dbReference type="ChEBI" id="CHEBI:57540"/>
    </ligand>
</feature>
<dbReference type="GO" id="GO:0050660">
    <property type="term" value="F:flavin adenine dinucleotide binding"/>
    <property type="evidence" value="ECO:0007669"/>
    <property type="project" value="InterPro"/>
</dbReference>
<evidence type="ECO:0000313" key="17">
    <source>
        <dbReference type="EMBL" id="MCQ4770464.1"/>
    </source>
</evidence>
<keyword evidence="12" id="KW-0547">Nucleotide-binding</keyword>
<gene>
    <name evidence="17" type="primary">lpdA</name>
    <name evidence="17" type="ORF">NE579_08305</name>
</gene>
<evidence type="ECO:0000256" key="3">
    <source>
        <dbReference type="ARBA" id="ARBA00016961"/>
    </source>
</evidence>
<keyword evidence="5 12" id="KW-0274">FAD</keyword>
<organism evidence="17 18">
    <name type="scientific">Intestinimonas massiliensis</name>
    <name type="common">ex Afouda et al. 2020</name>
    <dbReference type="NCBI Taxonomy" id="1673721"/>
    <lineage>
        <taxon>Bacteria</taxon>
        <taxon>Bacillati</taxon>
        <taxon>Bacillota</taxon>
        <taxon>Clostridia</taxon>
        <taxon>Eubacteriales</taxon>
        <taxon>Intestinimonas</taxon>
    </lineage>
</organism>
<dbReference type="GO" id="GO:0004148">
    <property type="term" value="F:dihydrolipoyl dehydrogenase (NADH) activity"/>
    <property type="evidence" value="ECO:0007669"/>
    <property type="project" value="UniProtKB-EC"/>
</dbReference>
<evidence type="ECO:0000256" key="4">
    <source>
        <dbReference type="ARBA" id="ARBA00022630"/>
    </source>
</evidence>
<comment type="catalytic activity">
    <reaction evidence="10 14">
        <text>N(6)-[(R)-dihydrolipoyl]-L-lysyl-[protein] + NAD(+) = N(6)-[(R)-lipoyl]-L-lysyl-[protein] + NADH + H(+)</text>
        <dbReference type="Rhea" id="RHEA:15045"/>
        <dbReference type="Rhea" id="RHEA-COMP:10474"/>
        <dbReference type="Rhea" id="RHEA-COMP:10475"/>
        <dbReference type="ChEBI" id="CHEBI:15378"/>
        <dbReference type="ChEBI" id="CHEBI:57540"/>
        <dbReference type="ChEBI" id="CHEBI:57945"/>
        <dbReference type="ChEBI" id="CHEBI:83099"/>
        <dbReference type="ChEBI" id="CHEBI:83100"/>
        <dbReference type="EC" id="1.8.1.4"/>
    </reaction>
</comment>
<dbReference type="PANTHER" id="PTHR22912">
    <property type="entry name" value="DISULFIDE OXIDOREDUCTASE"/>
    <property type="match status" value="1"/>
</dbReference>
<proteinExistence type="inferred from homology"/>
<keyword evidence="4 14" id="KW-0285">Flavoprotein</keyword>
<keyword evidence="9 14" id="KW-0676">Redox-active center</keyword>
<evidence type="ECO:0000256" key="2">
    <source>
        <dbReference type="ARBA" id="ARBA00012608"/>
    </source>
</evidence>
<protein>
    <recommendedName>
        <fullName evidence="3 14">Dihydrolipoyl dehydrogenase</fullName>
        <ecNumber evidence="2 14">1.8.1.4</ecNumber>
    </recommendedName>
</protein>
<keyword evidence="7 12" id="KW-0520">NAD</keyword>
<evidence type="ECO:0000256" key="5">
    <source>
        <dbReference type="ARBA" id="ARBA00022827"/>
    </source>
</evidence>
<accession>A0AAW5JSU1</accession>
<dbReference type="InterPro" id="IPR006258">
    <property type="entry name" value="Lipoamide_DH"/>
</dbReference>
<evidence type="ECO:0000256" key="14">
    <source>
        <dbReference type="RuleBase" id="RU003692"/>
    </source>
</evidence>
<keyword evidence="8" id="KW-1015">Disulfide bond</keyword>
<evidence type="ECO:0000256" key="10">
    <source>
        <dbReference type="ARBA" id="ARBA00049187"/>
    </source>
</evidence>
<reference evidence="17" key="1">
    <citation type="submission" date="2022-06" db="EMBL/GenBank/DDBJ databases">
        <title>Isolation of gut microbiota from human fecal samples.</title>
        <authorList>
            <person name="Pamer E.G."/>
            <person name="Barat B."/>
            <person name="Waligurski E."/>
            <person name="Medina S."/>
            <person name="Paddock L."/>
            <person name="Mostad J."/>
        </authorList>
    </citation>
    <scope>NUCLEOTIDE SEQUENCE</scope>
    <source>
        <strain evidence="17">DFI.9.91</strain>
    </source>
</reference>
<dbReference type="Gene3D" id="3.50.50.60">
    <property type="entry name" value="FAD/NAD(P)-binding domain"/>
    <property type="match status" value="2"/>
</dbReference>
<evidence type="ECO:0000256" key="1">
    <source>
        <dbReference type="ARBA" id="ARBA00007532"/>
    </source>
</evidence>
<dbReference type="InterPro" id="IPR023753">
    <property type="entry name" value="FAD/NAD-binding_dom"/>
</dbReference>
<dbReference type="EC" id="1.8.1.4" evidence="2 14"/>
<dbReference type="GO" id="GO:0006103">
    <property type="term" value="P:2-oxoglutarate metabolic process"/>
    <property type="evidence" value="ECO:0007669"/>
    <property type="project" value="TreeGrafter"/>
</dbReference>
<evidence type="ECO:0000256" key="9">
    <source>
        <dbReference type="ARBA" id="ARBA00023284"/>
    </source>
</evidence>